<evidence type="ECO:0000256" key="5">
    <source>
        <dbReference type="ARBA" id="ARBA00023049"/>
    </source>
</evidence>
<feature type="domain" description="THIF-type NAD/FAD binding fold" evidence="6">
    <location>
        <begin position="170"/>
        <end position="395"/>
    </location>
</feature>
<dbReference type="InterPro" id="IPR035985">
    <property type="entry name" value="Ubiquitin-activating_enz"/>
</dbReference>
<dbReference type="PANTHER" id="PTHR43267">
    <property type="entry name" value="TRNA THREONYLCARBAMOYLADENOSINE DEHYDRATASE"/>
    <property type="match status" value="1"/>
</dbReference>
<sequence>MRSSLVFSDATARSLHEALQAAPFVERAAFLLCTEVRTDRSCKLIVNQVVSVRPEDYLRQHTAGMSLASPAYTSAAKIARDAGSSIIFVHSHPSGALYFSDQDDREEPKLIEFFKARVPGRTHGALVVCDGCMVGRIYMPEPAALDVIAEWGAQWKVHAGASVAKQDIFDRSIRAIGRDGQALLGQLVIGVVGAGGTGSAAAQVLARLGVGTLRLFDDDKLEDTNVPRVLGATMGQVGQAKVRVLEEHLRSIGLGTIVDAVEGSICRQDVAAMLRDCDVIFSCVDKEMPRSILMAHHLHYLTPVIDLGVKIEASQQSIKEVWGRITTMTPGSPCLFCRGRISAEGLRLEAMRLDERSAQVRQGYAPELDEPAPAVVAYTSAVASMAAAEFLARLFLPGARKSLGDESLMRLDLGTVRSNSGTRRANCICANDVSFAAGDVLPHLGLSWG</sequence>
<keyword evidence="3" id="KW-0378">Hydrolase</keyword>
<dbReference type="Gene3D" id="3.40.50.720">
    <property type="entry name" value="NAD(P)-binding Rossmann-like Domain"/>
    <property type="match status" value="1"/>
</dbReference>
<dbReference type="Pfam" id="PF00899">
    <property type="entry name" value="ThiF"/>
    <property type="match status" value="1"/>
</dbReference>
<evidence type="ECO:0000256" key="2">
    <source>
        <dbReference type="ARBA" id="ARBA00022723"/>
    </source>
</evidence>
<dbReference type="InterPro" id="IPR045886">
    <property type="entry name" value="ThiF/MoeB/HesA"/>
</dbReference>
<evidence type="ECO:0000313" key="9">
    <source>
        <dbReference type="Proteomes" id="UP000319722"/>
    </source>
</evidence>
<dbReference type="Proteomes" id="UP000319722">
    <property type="component" value="Unassembled WGS sequence"/>
</dbReference>
<gene>
    <name evidence="8" type="ORF">FB547_1087</name>
</gene>
<evidence type="ECO:0000256" key="1">
    <source>
        <dbReference type="ARBA" id="ARBA00022670"/>
    </source>
</evidence>
<dbReference type="RefSeq" id="WP_145745741.1">
    <property type="nucleotide sequence ID" value="NZ_VIVL01000008.1"/>
</dbReference>
<keyword evidence="5" id="KW-0482">Metalloprotease</keyword>
<reference evidence="8 9" key="1">
    <citation type="submission" date="2019-06" db="EMBL/GenBank/DDBJ databases">
        <title>Sorghum-associated microbial communities from plants grown in Nebraska, USA.</title>
        <authorList>
            <person name="Schachtman D."/>
        </authorList>
    </citation>
    <scope>NUCLEOTIDE SEQUENCE [LARGE SCALE GENOMIC DNA]</scope>
    <source>
        <strain evidence="8 9">T529</strain>
    </source>
</reference>
<protein>
    <submittedName>
        <fullName evidence="8">JAB domain-containing protein similar to deubiquitination enzymes</fullName>
    </submittedName>
</protein>
<dbReference type="EMBL" id="VIVL01000008">
    <property type="protein sequence ID" value="TWD77952.1"/>
    <property type="molecule type" value="Genomic_DNA"/>
</dbReference>
<keyword evidence="4" id="KW-0862">Zinc</keyword>
<proteinExistence type="predicted"/>
<dbReference type="GO" id="GO:0008237">
    <property type="term" value="F:metallopeptidase activity"/>
    <property type="evidence" value="ECO:0007669"/>
    <property type="project" value="UniProtKB-KW"/>
</dbReference>
<evidence type="ECO:0000256" key="4">
    <source>
        <dbReference type="ARBA" id="ARBA00022833"/>
    </source>
</evidence>
<evidence type="ECO:0000259" key="7">
    <source>
        <dbReference type="Pfam" id="PF14464"/>
    </source>
</evidence>
<keyword evidence="1" id="KW-0645">Protease</keyword>
<feature type="domain" description="JAB" evidence="7">
    <location>
        <begin position="11"/>
        <end position="111"/>
    </location>
</feature>
<dbReference type="AlphaFoldDB" id="A0A561BGU0"/>
<dbReference type="PANTHER" id="PTHR43267:SF1">
    <property type="entry name" value="TRNA THREONYLCARBAMOYLADENOSINE DEHYDRATASE"/>
    <property type="match status" value="1"/>
</dbReference>
<dbReference type="Pfam" id="PF14464">
    <property type="entry name" value="Prok-JAB"/>
    <property type="match status" value="1"/>
</dbReference>
<dbReference type="GO" id="GO:0008641">
    <property type="term" value="F:ubiquitin-like modifier activating enzyme activity"/>
    <property type="evidence" value="ECO:0007669"/>
    <property type="project" value="InterPro"/>
</dbReference>
<dbReference type="InterPro" id="IPR000594">
    <property type="entry name" value="ThiF_NAD_FAD-bd"/>
</dbReference>
<keyword evidence="2" id="KW-0479">Metal-binding</keyword>
<name>A0A561BGU0_9BURK</name>
<dbReference type="GO" id="GO:0046872">
    <property type="term" value="F:metal ion binding"/>
    <property type="evidence" value="ECO:0007669"/>
    <property type="project" value="UniProtKB-KW"/>
</dbReference>
<dbReference type="OrthoDB" id="6377837at2"/>
<accession>A0A561BGU0</accession>
<evidence type="ECO:0000313" key="8">
    <source>
        <dbReference type="EMBL" id="TWD77952.1"/>
    </source>
</evidence>
<comment type="caution">
    <text evidence="8">The sequence shown here is derived from an EMBL/GenBank/DDBJ whole genome shotgun (WGS) entry which is preliminary data.</text>
</comment>
<dbReference type="GO" id="GO:0061504">
    <property type="term" value="P:cyclic threonylcarbamoyladenosine biosynthetic process"/>
    <property type="evidence" value="ECO:0007669"/>
    <property type="project" value="TreeGrafter"/>
</dbReference>
<dbReference type="SUPFAM" id="SSF69572">
    <property type="entry name" value="Activating enzymes of the ubiquitin-like proteins"/>
    <property type="match status" value="1"/>
</dbReference>
<organism evidence="8 9">
    <name type="scientific">Variovorax beijingensis</name>
    <dbReference type="NCBI Taxonomy" id="2496117"/>
    <lineage>
        <taxon>Bacteria</taxon>
        <taxon>Pseudomonadati</taxon>
        <taxon>Pseudomonadota</taxon>
        <taxon>Betaproteobacteria</taxon>
        <taxon>Burkholderiales</taxon>
        <taxon>Comamonadaceae</taxon>
        <taxon>Variovorax</taxon>
    </lineage>
</organism>
<dbReference type="InterPro" id="IPR028090">
    <property type="entry name" value="JAB_dom_prok"/>
</dbReference>
<evidence type="ECO:0000256" key="3">
    <source>
        <dbReference type="ARBA" id="ARBA00022801"/>
    </source>
</evidence>
<dbReference type="GO" id="GO:0006508">
    <property type="term" value="P:proteolysis"/>
    <property type="evidence" value="ECO:0007669"/>
    <property type="project" value="UniProtKB-KW"/>
</dbReference>
<dbReference type="GO" id="GO:0061503">
    <property type="term" value="F:tRNA threonylcarbamoyladenosine dehydratase"/>
    <property type="evidence" value="ECO:0007669"/>
    <property type="project" value="TreeGrafter"/>
</dbReference>
<evidence type="ECO:0000259" key="6">
    <source>
        <dbReference type="Pfam" id="PF00899"/>
    </source>
</evidence>